<evidence type="ECO:0008006" key="3">
    <source>
        <dbReference type="Google" id="ProtNLM"/>
    </source>
</evidence>
<protein>
    <recommendedName>
        <fullName evidence="3">Secreted protein</fullName>
    </recommendedName>
</protein>
<organism evidence="1 2">
    <name type="scientific">Fibrella forsythiae</name>
    <dbReference type="NCBI Taxonomy" id="2817061"/>
    <lineage>
        <taxon>Bacteria</taxon>
        <taxon>Pseudomonadati</taxon>
        <taxon>Bacteroidota</taxon>
        <taxon>Cytophagia</taxon>
        <taxon>Cytophagales</taxon>
        <taxon>Spirosomataceae</taxon>
        <taxon>Fibrella</taxon>
    </lineage>
</organism>
<evidence type="ECO:0000313" key="1">
    <source>
        <dbReference type="EMBL" id="MBO0952236.1"/>
    </source>
</evidence>
<name>A0ABS3JQF2_9BACT</name>
<dbReference type="RefSeq" id="WP_207332184.1">
    <property type="nucleotide sequence ID" value="NZ_JAFMYW010000010.1"/>
</dbReference>
<proteinExistence type="predicted"/>
<keyword evidence="2" id="KW-1185">Reference proteome</keyword>
<gene>
    <name evidence="1" type="ORF">J2I46_26880</name>
</gene>
<sequence>MFRQLLTYTLITSLLLQLFSREVIVMSFELNRDFIAKNLCENRNRPQLNCDGKCYLAKKLKAQHDREDRETTERIQHMPVLALFCTDLFSFTFADASGDATPSLPVPYCQQSPYAAPLHGIFQPPRIG</sequence>
<evidence type="ECO:0000313" key="2">
    <source>
        <dbReference type="Proteomes" id="UP000664628"/>
    </source>
</evidence>
<dbReference type="Proteomes" id="UP000664628">
    <property type="component" value="Unassembled WGS sequence"/>
</dbReference>
<reference evidence="1 2" key="1">
    <citation type="submission" date="2021-03" db="EMBL/GenBank/DDBJ databases">
        <title>Fibrella sp. HMF5405 genome sequencing and assembly.</title>
        <authorList>
            <person name="Kang H."/>
            <person name="Kim H."/>
            <person name="Bae S."/>
            <person name="Joh K."/>
        </authorList>
    </citation>
    <scope>NUCLEOTIDE SEQUENCE [LARGE SCALE GENOMIC DNA]</scope>
    <source>
        <strain evidence="1 2">HMF5405</strain>
    </source>
</reference>
<accession>A0ABS3JQF2</accession>
<dbReference type="EMBL" id="JAFMYW010000010">
    <property type="protein sequence ID" value="MBO0952236.1"/>
    <property type="molecule type" value="Genomic_DNA"/>
</dbReference>
<comment type="caution">
    <text evidence="1">The sequence shown here is derived from an EMBL/GenBank/DDBJ whole genome shotgun (WGS) entry which is preliminary data.</text>
</comment>